<dbReference type="GO" id="GO:0052621">
    <property type="term" value="F:diguanylate cyclase activity"/>
    <property type="evidence" value="ECO:0007669"/>
    <property type="project" value="UniProtKB-EC"/>
</dbReference>
<feature type="domain" description="GGDEF" evidence="4">
    <location>
        <begin position="417"/>
        <end position="553"/>
    </location>
</feature>
<organism evidence="5 6">
    <name type="scientific">Erythrobacter aureus</name>
    <dbReference type="NCBI Taxonomy" id="2182384"/>
    <lineage>
        <taxon>Bacteria</taxon>
        <taxon>Pseudomonadati</taxon>
        <taxon>Pseudomonadota</taxon>
        <taxon>Alphaproteobacteria</taxon>
        <taxon>Sphingomonadales</taxon>
        <taxon>Erythrobacteraceae</taxon>
        <taxon>Erythrobacter/Porphyrobacter group</taxon>
        <taxon>Erythrobacter</taxon>
    </lineage>
</organism>
<dbReference type="InterPro" id="IPR050469">
    <property type="entry name" value="Diguanylate_Cyclase"/>
</dbReference>
<evidence type="ECO:0000313" key="6">
    <source>
        <dbReference type="Proteomes" id="UP000254508"/>
    </source>
</evidence>
<evidence type="ECO:0000256" key="3">
    <source>
        <dbReference type="SAM" id="Phobius"/>
    </source>
</evidence>
<name>A0A345YB70_9SPHN</name>
<evidence type="ECO:0000313" key="5">
    <source>
        <dbReference type="EMBL" id="AXK41172.1"/>
    </source>
</evidence>
<dbReference type="PROSITE" id="PS50887">
    <property type="entry name" value="GGDEF"/>
    <property type="match status" value="1"/>
</dbReference>
<feature type="transmembrane region" description="Helical" evidence="3">
    <location>
        <begin position="318"/>
        <end position="343"/>
    </location>
</feature>
<dbReference type="CDD" id="cd01949">
    <property type="entry name" value="GGDEF"/>
    <property type="match status" value="1"/>
</dbReference>
<gene>
    <name evidence="5" type="ORF">DVR09_01490</name>
</gene>
<dbReference type="AlphaFoldDB" id="A0A345YB70"/>
<feature type="transmembrane region" description="Helical" evidence="3">
    <location>
        <begin position="196"/>
        <end position="221"/>
    </location>
</feature>
<dbReference type="OrthoDB" id="9759607at2"/>
<keyword evidence="3" id="KW-0812">Transmembrane</keyword>
<dbReference type="InterPro" id="IPR043128">
    <property type="entry name" value="Rev_trsase/Diguanyl_cyclase"/>
</dbReference>
<proteinExistence type="predicted"/>
<feature type="transmembrane region" description="Helical" evidence="3">
    <location>
        <begin position="288"/>
        <end position="306"/>
    </location>
</feature>
<dbReference type="InterPro" id="IPR011623">
    <property type="entry name" value="7TMR_DISM_rcpt_extracell_dom1"/>
</dbReference>
<dbReference type="PANTHER" id="PTHR45138">
    <property type="entry name" value="REGULATORY COMPONENTS OF SENSORY TRANSDUCTION SYSTEM"/>
    <property type="match status" value="1"/>
</dbReference>
<feature type="transmembrane region" description="Helical" evidence="3">
    <location>
        <begin position="227"/>
        <end position="247"/>
    </location>
</feature>
<keyword evidence="6" id="KW-1185">Reference proteome</keyword>
<dbReference type="SMART" id="SM00267">
    <property type="entry name" value="GGDEF"/>
    <property type="match status" value="1"/>
</dbReference>
<dbReference type="PANTHER" id="PTHR45138:SF9">
    <property type="entry name" value="DIGUANYLATE CYCLASE DGCM-RELATED"/>
    <property type="match status" value="1"/>
</dbReference>
<sequence length="566" mass="62172">MFAVAVGLPGVVVAQSGFAPGSICHISGPKTISYADLVDDPGGWNCSDDDMDLDAERHIIRLDLTNRPSAQANPRYFEFERNAFETLSISAIGRDGSAVSQSLAQRDLQLGISSSRSIAQLPESSTPLEAVVVTVDGSDYPYAFVEASLNDRPSVVLVAGWVHIFAAMICAILFAPIIFDLIYYRVLRQPFPLYHALFCLTAVAQSATASGLTALTGLVSLQTELMIEYLSIDFMLLTIIMFANSFVKPEYIDPKHRTILRIALALAALNVGLSTLDLLEVSNLVFEIVYLLFALIGFGSYFYVLAVAWRRGSNTAKYLVLGLAPFASFLPLQIFSLLVFGSMVLVENVVLHSSFLLIEVIATTVAVADRFMIIRRQRDQAMDEARVLEALSERDQLTGMANRRALSARFETMVADGFDTMALIDIDFFKSINDMHGHPVGDEVLRRVASVLREGENEKDIAAFRIGGEEFLLLLRGDDAASNAEERRRAITTHLLLEMEELDNPVTASMGLVDFSALANESEIDFSSLYSRADKLLYDAKCAGRDRVVMERLSLFVPEGPTAVTA</sequence>
<protein>
    <recommendedName>
        <fullName evidence="1">diguanylate cyclase</fullName>
        <ecNumber evidence="1">2.7.7.65</ecNumber>
    </recommendedName>
</protein>
<feature type="transmembrane region" description="Helical" evidence="3">
    <location>
        <begin position="160"/>
        <end position="184"/>
    </location>
</feature>
<evidence type="ECO:0000256" key="1">
    <source>
        <dbReference type="ARBA" id="ARBA00012528"/>
    </source>
</evidence>
<keyword evidence="3" id="KW-0472">Membrane</keyword>
<evidence type="ECO:0000256" key="2">
    <source>
        <dbReference type="ARBA" id="ARBA00034247"/>
    </source>
</evidence>
<feature type="transmembrane region" description="Helical" evidence="3">
    <location>
        <begin position="259"/>
        <end position="276"/>
    </location>
</feature>
<keyword evidence="3" id="KW-1133">Transmembrane helix</keyword>
<dbReference type="Pfam" id="PF07695">
    <property type="entry name" value="7TMR-DISM_7TM"/>
    <property type="match status" value="1"/>
</dbReference>
<dbReference type="EMBL" id="CP031357">
    <property type="protein sequence ID" value="AXK41172.1"/>
    <property type="molecule type" value="Genomic_DNA"/>
</dbReference>
<reference evidence="6" key="1">
    <citation type="submission" date="2018-07" db="EMBL/GenBank/DDBJ databases">
        <title>Genome sequence of Erythrobacter strain YH-07, an antagonistic bacterium isolated from Yellow Sea.</title>
        <authorList>
            <person name="Tang T."/>
            <person name="Liu Q."/>
            <person name="Sun X."/>
        </authorList>
    </citation>
    <scope>NUCLEOTIDE SEQUENCE [LARGE SCALE GENOMIC DNA]</scope>
    <source>
        <strain evidence="6">YH-07</strain>
    </source>
</reference>
<comment type="catalytic activity">
    <reaction evidence="2">
        <text>2 GTP = 3',3'-c-di-GMP + 2 diphosphate</text>
        <dbReference type="Rhea" id="RHEA:24898"/>
        <dbReference type="ChEBI" id="CHEBI:33019"/>
        <dbReference type="ChEBI" id="CHEBI:37565"/>
        <dbReference type="ChEBI" id="CHEBI:58805"/>
        <dbReference type="EC" id="2.7.7.65"/>
    </reaction>
</comment>
<dbReference type="InterPro" id="IPR029787">
    <property type="entry name" value="Nucleotide_cyclase"/>
</dbReference>
<dbReference type="EC" id="2.7.7.65" evidence="1"/>
<dbReference type="InterPro" id="IPR000160">
    <property type="entry name" value="GGDEF_dom"/>
</dbReference>
<dbReference type="Proteomes" id="UP000254508">
    <property type="component" value="Chromosome"/>
</dbReference>
<dbReference type="NCBIfam" id="TIGR00254">
    <property type="entry name" value="GGDEF"/>
    <property type="match status" value="1"/>
</dbReference>
<dbReference type="SUPFAM" id="SSF55073">
    <property type="entry name" value="Nucleotide cyclase"/>
    <property type="match status" value="1"/>
</dbReference>
<dbReference type="Pfam" id="PF00990">
    <property type="entry name" value="GGDEF"/>
    <property type="match status" value="1"/>
</dbReference>
<feature type="transmembrane region" description="Helical" evidence="3">
    <location>
        <begin position="349"/>
        <end position="368"/>
    </location>
</feature>
<dbReference type="Gene3D" id="3.30.70.270">
    <property type="match status" value="1"/>
</dbReference>
<accession>A0A345YB70</accession>
<evidence type="ECO:0000259" key="4">
    <source>
        <dbReference type="PROSITE" id="PS50887"/>
    </source>
</evidence>
<dbReference type="KEGG" id="err:DVR09_01490"/>